<sequence length="81" mass="9533">MIFYNEVILVIKFDIRSNNNILEYGFSDRIKQTFPFLFVWTIVKCQIESGNSKSPFLLRSTALLNDILPIVCKRQTYNIIQ</sequence>
<gene>
    <name evidence="1" type="ORF">BCR32DRAFT_284793</name>
</gene>
<reference evidence="1 2" key="1">
    <citation type="submission" date="2016-08" db="EMBL/GenBank/DDBJ databases">
        <title>A Parts List for Fungal Cellulosomes Revealed by Comparative Genomics.</title>
        <authorList>
            <consortium name="DOE Joint Genome Institute"/>
            <person name="Haitjema C.H."/>
            <person name="Gilmore S.P."/>
            <person name="Henske J.K."/>
            <person name="Solomon K.V."/>
            <person name="De Groot R."/>
            <person name="Kuo A."/>
            <person name="Mondo S.J."/>
            <person name="Salamov A.A."/>
            <person name="Labutti K."/>
            <person name="Zhao Z."/>
            <person name="Chiniquy J."/>
            <person name="Barry K."/>
            <person name="Brewer H.M."/>
            <person name="Purvine S.O."/>
            <person name="Wright A.T."/>
            <person name="Boxma B."/>
            <person name="Van Alen T."/>
            <person name="Hackstein J.H."/>
            <person name="Baker S.E."/>
            <person name="Grigoriev I.V."/>
            <person name="O'Malley M.A."/>
        </authorList>
    </citation>
    <scope>NUCLEOTIDE SEQUENCE [LARGE SCALE GENOMIC DNA]</scope>
    <source>
        <strain evidence="1 2">S4</strain>
    </source>
</reference>
<accession>A0A1Y1WQN0</accession>
<reference evidence="1 2" key="2">
    <citation type="submission" date="2016-08" db="EMBL/GenBank/DDBJ databases">
        <title>Pervasive Adenine N6-methylation of Active Genes in Fungi.</title>
        <authorList>
            <consortium name="DOE Joint Genome Institute"/>
            <person name="Mondo S.J."/>
            <person name="Dannebaum R.O."/>
            <person name="Kuo R.C."/>
            <person name="Labutti K."/>
            <person name="Haridas S."/>
            <person name="Kuo A."/>
            <person name="Salamov A."/>
            <person name="Ahrendt S.R."/>
            <person name="Lipzen A."/>
            <person name="Sullivan W."/>
            <person name="Andreopoulos W.B."/>
            <person name="Clum A."/>
            <person name="Lindquist E."/>
            <person name="Daum C."/>
            <person name="Ramamoorthy G.K."/>
            <person name="Gryganskyi A."/>
            <person name="Culley D."/>
            <person name="Magnuson J.K."/>
            <person name="James T.Y."/>
            <person name="O'Malley M.A."/>
            <person name="Stajich J.E."/>
            <person name="Spatafora J.W."/>
            <person name="Visel A."/>
            <person name="Grigoriev I.V."/>
        </authorList>
    </citation>
    <scope>NUCLEOTIDE SEQUENCE [LARGE SCALE GENOMIC DNA]</scope>
    <source>
        <strain evidence="1 2">S4</strain>
    </source>
</reference>
<organism evidence="1 2">
    <name type="scientific">Anaeromyces robustus</name>
    <dbReference type="NCBI Taxonomy" id="1754192"/>
    <lineage>
        <taxon>Eukaryota</taxon>
        <taxon>Fungi</taxon>
        <taxon>Fungi incertae sedis</taxon>
        <taxon>Chytridiomycota</taxon>
        <taxon>Chytridiomycota incertae sedis</taxon>
        <taxon>Neocallimastigomycetes</taxon>
        <taxon>Neocallimastigales</taxon>
        <taxon>Neocallimastigaceae</taxon>
        <taxon>Anaeromyces</taxon>
    </lineage>
</organism>
<evidence type="ECO:0000313" key="2">
    <source>
        <dbReference type="Proteomes" id="UP000193944"/>
    </source>
</evidence>
<protein>
    <submittedName>
        <fullName evidence="1">Uncharacterized protein</fullName>
    </submittedName>
</protein>
<keyword evidence="2" id="KW-1185">Reference proteome</keyword>
<comment type="caution">
    <text evidence="1">The sequence shown here is derived from an EMBL/GenBank/DDBJ whole genome shotgun (WGS) entry which is preliminary data.</text>
</comment>
<proteinExistence type="predicted"/>
<dbReference type="Proteomes" id="UP000193944">
    <property type="component" value="Unassembled WGS sequence"/>
</dbReference>
<name>A0A1Y1WQN0_9FUNG</name>
<dbReference type="EMBL" id="MCFG01000333">
    <property type="protein sequence ID" value="ORX75837.1"/>
    <property type="molecule type" value="Genomic_DNA"/>
</dbReference>
<evidence type="ECO:0000313" key="1">
    <source>
        <dbReference type="EMBL" id="ORX75837.1"/>
    </source>
</evidence>
<dbReference type="AlphaFoldDB" id="A0A1Y1WQN0"/>